<evidence type="ECO:0000313" key="5">
    <source>
        <dbReference type="Proteomes" id="UP000488299"/>
    </source>
</evidence>
<evidence type="ECO:0000259" key="3">
    <source>
        <dbReference type="Pfam" id="PF01103"/>
    </source>
</evidence>
<keyword evidence="5" id="KW-1185">Reference proteome</keyword>
<organism evidence="4 5">
    <name type="scientific">Rudanella paleaurantiibacter</name>
    <dbReference type="NCBI Taxonomy" id="2614655"/>
    <lineage>
        <taxon>Bacteria</taxon>
        <taxon>Pseudomonadati</taxon>
        <taxon>Bacteroidota</taxon>
        <taxon>Cytophagia</taxon>
        <taxon>Cytophagales</taxon>
        <taxon>Cytophagaceae</taxon>
        <taxon>Rudanella</taxon>
    </lineage>
</organism>
<dbReference type="Gene3D" id="2.40.160.50">
    <property type="entry name" value="membrane protein fhac: a member of the omp85/tpsb transporter family"/>
    <property type="match status" value="1"/>
</dbReference>
<keyword evidence="2" id="KW-0472">Membrane</keyword>
<accession>A0A7J5TWI6</accession>
<dbReference type="Pfam" id="PF01103">
    <property type="entry name" value="Omp85"/>
    <property type="match status" value="1"/>
</dbReference>
<gene>
    <name evidence="4" type="ORF">F5984_18105</name>
</gene>
<sequence length="472" mass="54848">MGQPPRPDSTVLVRNIILTGHVRTRERIIFRELEIKPGDTIRVADLPGKLAWDSRKLNNTNLFITVSVTASRIADSTSISQPEPVRDKNTRPTEPTPVDVFVTMKERWYALAYPVFDLADRNFNEWWYDRGRSLRRVIYGGRLDYRNVTGNNDRLGVITEFGFLRRFFVTYQRPYIDRAQRLGFRVDALYQTNKELAYRSRLDKLVFLRSEELLRRRLYVGASLTHRNGFYQFHGLGLRYVDNQIADTVARLNPAYYGEGRTRQRYLQLNYGYRFDRRDNVAYPLRGSLITGDLFWNGLLPRDDLRQVEVVASAARFWALSPKPDNRWYASSGVRGQVIFPRPQPYNDLRGLGYLQEVVRGYELYIIDGQHFGLWKNSLRYNLFNTVKHLRWVKVKQFSTFPIAAYLTGFIDAGYVSSTIAQPFESRLANRPLLGTGLSLDVVTFYNVVGRFSATVNGQGQRGFYFNIAQEF</sequence>
<name>A0A7J5TWI6_9BACT</name>
<protein>
    <submittedName>
        <fullName evidence="4">BamA/TamA family outer membrane protein</fullName>
    </submittedName>
</protein>
<evidence type="ECO:0000256" key="1">
    <source>
        <dbReference type="ARBA" id="ARBA00004370"/>
    </source>
</evidence>
<proteinExistence type="predicted"/>
<comment type="subcellular location">
    <subcellularLocation>
        <location evidence="1">Membrane</location>
    </subcellularLocation>
</comment>
<reference evidence="4 5" key="1">
    <citation type="submission" date="2019-10" db="EMBL/GenBank/DDBJ databases">
        <title>Rudanella paleaurantiibacter sp. nov., isolated from sludge.</title>
        <authorList>
            <person name="Xu S.Q."/>
        </authorList>
    </citation>
    <scope>NUCLEOTIDE SEQUENCE [LARGE SCALE GENOMIC DNA]</scope>
    <source>
        <strain evidence="4 5">HX-22-17</strain>
    </source>
</reference>
<dbReference type="InterPro" id="IPR000184">
    <property type="entry name" value="Bac_surfAg_D15"/>
</dbReference>
<evidence type="ECO:0000256" key="2">
    <source>
        <dbReference type="ARBA" id="ARBA00023136"/>
    </source>
</evidence>
<evidence type="ECO:0000313" key="4">
    <source>
        <dbReference type="EMBL" id="KAB7728806.1"/>
    </source>
</evidence>
<feature type="domain" description="Bacterial surface antigen (D15)" evidence="3">
    <location>
        <begin position="147"/>
        <end position="472"/>
    </location>
</feature>
<dbReference type="Gene3D" id="3.10.20.310">
    <property type="entry name" value="membrane protein fhac"/>
    <property type="match status" value="1"/>
</dbReference>
<dbReference type="AlphaFoldDB" id="A0A7J5TWI6"/>
<dbReference type="GO" id="GO:0019867">
    <property type="term" value="C:outer membrane"/>
    <property type="evidence" value="ECO:0007669"/>
    <property type="project" value="InterPro"/>
</dbReference>
<dbReference type="EMBL" id="WELI01000007">
    <property type="protein sequence ID" value="KAB7728806.1"/>
    <property type="molecule type" value="Genomic_DNA"/>
</dbReference>
<comment type="caution">
    <text evidence="4">The sequence shown here is derived from an EMBL/GenBank/DDBJ whole genome shotgun (WGS) entry which is preliminary data.</text>
</comment>
<dbReference type="Proteomes" id="UP000488299">
    <property type="component" value="Unassembled WGS sequence"/>
</dbReference>